<feature type="compositionally biased region" description="Low complexity" evidence="1">
    <location>
        <begin position="57"/>
        <end position="66"/>
    </location>
</feature>
<feature type="transmembrane region" description="Helical" evidence="2">
    <location>
        <begin position="876"/>
        <end position="898"/>
    </location>
</feature>
<dbReference type="InterPro" id="IPR019286">
    <property type="entry name" value="DUF2339_TM"/>
</dbReference>
<organism evidence="3 4">
    <name type="scientific">Sulfuricaulis limicola</name>
    <dbReference type="NCBI Taxonomy" id="1620215"/>
    <lineage>
        <taxon>Bacteria</taxon>
        <taxon>Pseudomonadati</taxon>
        <taxon>Pseudomonadota</taxon>
        <taxon>Gammaproteobacteria</taxon>
        <taxon>Acidiferrobacterales</taxon>
        <taxon>Acidiferrobacteraceae</taxon>
        <taxon>Sulfuricaulis</taxon>
    </lineage>
</organism>
<evidence type="ECO:0000313" key="4">
    <source>
        <dbReference type="Proteomes" id="UP000243180"/>
    </source>
</evidence>
<dbReference type="Proteomes" id="UP000243180">
    <property type="component" value="Chromosome"/>
</dbReference>
<proteinExistence type="predicted"/>
<feature type="transmembrane region" description="Helical" evidence="2">
    <location>
        <begin position="406"/>
        <end position="425"/>
    </location>
</feature>
<feature type="transmembrane region" description="Helical" evidence="2">
    <location>
        <begin position="353"/>
        <end position="370"/>
    </location>
</feature>
<accession>A0A1B4XFR8</accession>
<feature type="transmembrane region" description="Helical" evidence="2">
    <location>
        <begin position="270"/>
        <end position="287"/>
    </location>
</feature>
<evidence type="ECO:0008006" key="5">
    <source>
        <dbReference type="Google" id="ProtNLM"/>
    </source>
</evidence>
<name>A0A1B4XFR8_9GAMM</name>
<dbReference type="RefSeq" id="WP_096360485.1">
    <property type="nucleotide sequence ID" value="NZ_AP014879.1"/>
</dbReference>
<feature type="transmembrane region" description="Helical" evidence="2">
    <location>
        <begin position="245"/>
        <end position="264"/>
    </location>
</feature>
<feature type="transmembrane region" description="Helical" evidence="2">
    <location>
        <begin position="6"/>
        <end position="36"/>
    </location>
</feature>
<evidence type="ECO:0000256" key="2">
    <source>
        <dbReference type="SAM" id="Phobius"/>
    </source>
</evidence>
<feature type="transmembrane region" description="Helical" evidence="2">
    <location>
        <begin position="493"/>
        <end position="519"/>
    </location>
</feature>
<feature type="region of interest" description="Disordered" evidence="1">
    <location>
        <begin position="57"/>
        <end position="117"/>
    </location>
</feature>
<reference evidence="3 4" key="1">
    <citation type="submission" date="2015-05" db="EMBL/GenBank/DDBJ databases">
        <title>Complete genome sequence of a sulfur-oxidizing gammaproteobacterium strain HA5.</title>
        <authorList>
            <person name="Miura A."/>
            <person name="Kojima H."/>
            <person name="Fukui M."/>
        </authorList>
    </citation>
    <scope>NUCLEOTIDE SEQUENCE [LARGE SCALE GENOMIC DNA]</scope>
    <source>
        <strain evidence="3 4">HA5</strain>
    </source>
</reference>
<feature type="transmembrane region" description="Helical" evidence="2">
    <location>
        <begin position="714"/>
        <end position="732"/>
    </location>
</feature>
<keyword evidence="2" id="KW-1133">Transmembrane helix</keyword>
<sequence>MTKLTSAIIGALVGGVLFQWTGVVAGLLIGLFAALVAELRQRVMQLEARLDQQVVSASPRPVAAEPSPAPRESPKPVQAVTIPPLPAPRASTISASDNIPKPRPSAPSPAPAPAQPGPLKQAVDWLHDFFTSGNLVVKVGVIVLFFGVGFLLKYAVEHNKFPIELRLIGTAIGALALLVVGWRLRGRRPGYALIIQGAGIGVLYLTVFAAAKLYQLLPLGFAFGVMVALVVLSGILAVLQDARALAAFGAAGGFLAPVLVSTGAGNHVMLFSYYALLNAGIVGIGWFRAWRELNLIGFAFTFVIGTLWGHRNYQPELFASTEPFLILFFVFYVVIAVLFAHRQPLQLRGYVDGAIVFGVPVVGFGLQAVLVRPYEYALAMSALAISGLYIGLATALWRRQITGMRVLTEAFLALGVVFGSLAIPLALDGNWTAAAWALEGAAIVWIGVRQRRMLARGFGLLLQVGAAFAFMSHGSGLGLLSPVHGRVIEATASALPVLNATCLGAIVIALAGLISAFVLSRARSELHEYESPFEFILLAWGVVWWLTGGVNEIGRYFHGQEQVVLVLLFVAVSVLVATLAAHALQWNGLAMVPIGLLVAMLLTAAFFILNGSASHPFEGWGSVAWVVALAAHYLALSRFERRWPVELVRLWHIGGFLLMVLLATMEGSWIIERYGQIAPTWRFAAWAFIPVVAASVLLRWGGQAPWPSVRFHREIGSFGLVPIMAALVTWSLRALGERGESYPLPYLPIANPIDIVQLLVLALLLRWLLYWRAQPTLNLGGDGVKLLSYGIGMLALLWLSAAVGRAVHFWADVPYTAHGLFSSVTYQAALTMTWSTIALLTMVLATRRAIRVMWFAGAALLGIVVIKLFLVDLTGIGTVARIISFVGVGILMLVIGYFSPLPPRQTRETPA</sequence>
<feature type="transmembrane region" description="Helical" evidence="2">
    <location>
        <begin position="648"/>
        <end position="671"/>
    </location>
</feature>
<feature type="transmembrane region" description="Helical" evidence="2">
    <location>
        <begin position="376"/>
        <end position="397"/>
    </location>
</feature>
<dbReference type="PANTHER" id="PTHR38434:SF1">
    <property type="entry name" value="BLL2549 PROTEIN"/>
    <property type="match status" value="1"/>
</dbReference>
<keyword evidence="2" id="KW-0472">Membrane</keyword>
<feature type="transmembrane region" description="Helical" evidence="2">
    <location>
        <begin position="786"/>
        <end position="804"/>
    </location>
</feature>
<dbReference type="KEGG" id="slim:SCL_1341"/>
<keyword evidence="4" id="KW-1185">Reference proteome</keyword>
<dbReference type="Pfam" id="PF10101">
    <property type="entry name" value="DUF2339"/>
    <property type="match status" value="1"/>
</dbReference>
<dbReference type="InterPro" id="IPR014600">
    <property type="entry name" value="UCP035905_mem"/>
</dbReference>
<evidence type="ECO:0000313" key="3">
    <source>
        <dbReference type="EMBL" id="BAV33652.1"/>
    </source>
</evidence>
<dbReference type="PANTHER" id="PTHR38434">
    <property type="entry name" value="BLL2549 PROTEIN"/>
    <property type="match status" value="1"/>
</dbReference>
<feature type="transmembrane region" description="Helical" evidence="2">
    <location>
        <begin position="217"/>
        <end position="238"/>
    </location>
</feature>
<feature type="transmembrane region" description="Helical" evidence="2">
    <location>
        <begin position="620"/>
        <end position="636"/>
    </location>
</feature>
<feature type="transmembrane region" description="Helical" evidence="2">
    <location>
        <begin position="683"/>
        <end position="702"/>
    </location>
</feature>
<dbReference type="AlphaFoldDB" id="A0A1B4XFR8"/>
<evidence type="ECO:0000256" key="1">
    <source>
        <dbReference type="SAM" id="MobiDB-lite"/>
    </source>
</evidence>
<feature type="transmembrane region" description="Helical" evidence="2">
    <location>
        <begin position="824"/>
        <end position="845"/>
    </location>
</feature>
<gene>
    <name evidence="3" type="ORF">SCL_1341</name>
</gene>
<feature type="transmembrane region" description="Helical" evidence="2">
    <location>
        <begin position="431"/>
        <end position="448"/>
    </location>
</feature>
<dbReference type="InParanoid" id="A0A1B4XFR8"/>
<feature type="transmembrane region" description="Helical" evidence="2">
    <location>
        <begin position="323"/>
        <end position="341"/>
    </location>
</feature>
<feature type="compositionally biased region" description="Pro residues" evidence="1">
    <location>
        <begin position="101"/>
        <end position="116"/>
    </location>
</feature>
<dbReference type="OrthoDB" id="207428at2"/>
<keyword evidence="2" id="KW-0812">Transmembrane</keyword>
<protein>
    <recommendedName>
        <fullName evidence="5">DUF2339 domain-containing protein</fullName>
    </recommendedName>
</protein>
<feature type="transmembrane region" description="Helical" evidence="2">
    <location>
        <begin position="191"/>
        <end position="211"/>
    </location>
</feature>
<dbReference type="PIRSF" id="PIRSF035905">
    <property type="entry name" value="UCP035905_mp"/>
    <property type="match status" value="1"/>
</dbReference>
<feature type="transmembrane region" description="Helical" evidence="2">
    <location>
        <begin position="460"/>
        <end position="481"/>
    </location>
</feature>
<feature type="transmembrane region" description="Helical" evidence="2">
    <location>
        <begin position="294"/>
        <end position="311"/>
    </location>
</feature>
<feature type="transmembrane region" description="Helical" evidence="2">
    <location>
        <begin position="588"/>
        <end position="608"/>
    </location>
</feature>
<feature type="transmembrane region" description="Helical" evidence="2">
    <location>
        <begin position="852"/>
        <end position="870"/>
    </location>
</feature>
<feature type="transmembrane region" description="Helical" evidence="2">
    <location>
        <begin position="531"/>
        <end position="550"/>
    </location>
</feature>
<feature type="transmembrane region" description="Helical" evidence="2">
    <location>
        <begin position="167"/>
        <end position="184"/>
    </location>
</feature>
<feature type="transmembrane region" description="Helical" evidence="2">
    <location>
        <begin position="562"/>
        <end position="581"/>
    </location>
</feature>
<feature type="transmembrane region" description="Helical" evidence="2">
    <location>
        <begin position="135"/>
        <end position="155"/>
    </location>
</feature>
<feature type="transmembrane region" description="Helical" evidence="2">
    <location>
        <begin position="744"/>
        <end position="765"/>
    </location>
</feature>
<dbReference type="EMBL" id="AP014879">
    <property type="protein sequence ID" value="BAV33652.1"/>
    <property type="molecule type" value="Genomic_DNA"/>
</dbReference>